<dbReference type="Gene3D" id="1.10.3720.10">
    <property type="entry name" value="MetI-like"/>
    <property type="match status" value="1"/>
</dbReference>
<evidence type="ECO:0000256" key="1">
    <source>
        <dbReference type="ARBA" id="ARBA00004651"/>
    </source>
</evidence>
<dbReference type="PANTHER" id="PTHR43744">
    <property type="entry name" value="ABC TRANSPORTER PERMEASE PROTEIN MG189-RELATED-RELATED"/>
    <property type="match status" value="1"/>
</dbReference>
<evidence type="ECO:0000256" key="3">
    <source>
        <dbReference type="ARBA" id="ARBA00022475"/>
    </source>
</evidence>
<dbReference type="InterPro" id="IPR035906">
    <property type="entry name" value="MetI-like_sf"/>
</dbReference>
<feature type="transmembrane region" description="Helical" evidence="7">
    <location>
        <begin position="190"/>
        <end position="212"/>
    </location>
</feature>
<dbReference type="PANTHER" id="PTHR43744:SF8">
    <property type="entry name" value="SN-GLYCEROL-3-PHOSPHATE TRANSPORT SYSTEM PERMEASE PROTEIN UGPE"/>
    <property type="match status" value="1"/>
</dbReference>
<evidence type="ECO:0000256" key="5">
    <source>
        <dbReference type="ARBA" id="ARBA00022989"/>
    </source>
</evidence>
<name>A0ABN6MHP1_9ACTN</name>
<dbReference type="PROSITE" id="PS50928">
    <property type="entry name" value="ABC_TM1"/>
    <property type="match status" value="1"/>
</dbReference>
<dbReference type="SUPFAM" id="SSF161098">
    <property type="entry name" value="MetI-like"/>
    <property type="match status" value="1"/>
</dbReference>
<comment type="similarity">
    <text evidence="7">Belongs to the binding-protein-dependent transport system permease family.</text>
</comment>
<feature type="transmembrane region" description="Helical" evidence="7">
    <location>
        <begin position="245"/>
        <end position="264"/>
    </location>
</feature>
<keyword evidence="6 7" id="KW-0472">Membrane</keyword>
<evidence type="ECO:0000259" key="8">
    <source>
        <dbReference type="PROSITE" id="PS50928"/>
    </source>
</evidence>
<comment type="subcellular location">
    <subcellularLocation>
        <location evidence="1 7">Cell membrane</location>
        <topology evidence="1 7">Multi-pass membrane protein</topology>
    </subcellularLocation>
</comment>
<dbReference type="Pfam" id="PF00528">
    <property type="entry name" value="BPD_transp_1"/>
    <property type="match status" value="1"/>
</dbReference>
<keyword evidence="2 7" id="KW-0813">Transport</keyword>
<dbReference type="CDD" id="cd06261">
    <property type="entry name" value="TM_PBP2"/>
    <property type="match status" value="1"/>
</dbReference>
<keyword evidence="3" id="KW-1003">Cell membrane</keyword>
<keyword evidence="5 7" id="KW-1133">Transmembrane helix</keyword>
<evidence type="ECO:0000256" key="2">
    <source>
        <dbReference type="ARBA" id="ARBA00022448"/>
    </source>
</evidence>
<accession>A0ABN6MHP1</accession>
<dbReference type="RefSeq" id="WP_102377766.1">
    <property type="nucleotide sequence ID" value="NZ_AP025564.1"/>
</dbReference>
<protein>
    <submittedName>
        <fullName evidence="9">Sugar ABC transporter permease</fullName>
    </submittedName>
</protein>
<dbReference type="InterPro" id="IPR000515">
    <property type="entry name" value="MetI-like"/>
</dbReference>
<keyword evidence="10" id="KW-1185">Reference proteome</keyword>
<evidence type="ECO:0000313" key="10">
    <source>
        <dbReference type="Proteomes" id="UP001320544"/>
    </source>
</evidence>
<feature type="transmembrane region" description="Helical" evidence="7">
    <location>
        <begin position="117"/>
        <end position="138"/>
    </location>
</feature>
<feature type="transmembrane region" description="Helical" evidence="7">
    <location>
        <begin position="79"/>
        <end position="105"/>
    </location>
</feature>
<dbReference type="EMBL" id="AP025564">
    <property type="protein sequence ID" value="BDE96764.1"/>
    <property type="molecule type" value="Genomic_DNA"/>
</dbReference>
<evidence type="ECO:0000256" key="7">
    <source>
        <dbReference type="RuleBase" id="RU363032"/>
    </source>
</evidence>
<gene>
    <name evidence="9" type="ORF">CE91St30_20970</name>
</gene>
<dbReference type="Proteomes" id="UP001320544">
    <property type="component" value="Chromosome"/>
</dbReference>
<evidence type="ECO:0000256" key="4">
    <source>
        <dbReference type="ARBA" id="ARBA00022692"/>
    </source>
</evidence>
<keyword evidence="4 7" id="KW-0812">Transmembrane</keyword>
<sequence length="283" mass="30403">MKVRTTLTAACVALAGFVLCFPLVMLVAGSLMGQTELSSVLGGVLPSGEGYAQAPLLTLNPTLESYVAVLVDTPAYHVLFWNSAAITAGVLAGQLLFATPAAWALARYEFPGRNALFFLYVLLMMLPFQVVMLPNYLVLNALGINDTLPAIILPGIFSAFPVFIMRHFFATIPNAIIESARLDGAGELRVFLTIGIPLGLPGIFAALVLGFFEYWSLVEQPLAFLKDQALWPLSLFQPTVSFDNVGLVFASAVIAAVPAVLVFAMGREYLERGIAATARKDRS</sequence>
<organism evidence="9 10">
    <name type="scientific">Raoultibacter timonensis</name>
    <dbReference type="NCBI Taxonomy" id="1907662"/>
    <lineage>
        <taxon>Bacteria</taxon>
        <taxon>Bacillati</taxon>
        <taxon>Actinomycetota</taxon>
        <taxon>Coriobacteriia</taxon>
        <taxon>Eggerthellales</taxon>
        <taxon>Eggerthellaceae</taxon>
        <taxon>Raoultibacter</taxon>
    </lineage>
</organism>
<feature type="domain" description="ABC transmembrane type-1" evidence="8">
    <location>
        <begin position="80"/>
        <end position="266"/>
    </location>
</feature>
<evidence type="ECO:0000313" key="9">
    <source>
        <dbReference type="EMBL" id="BDE96764.1"/>
    </source>
</evidence>
<evidence type="ECO:0000256" key="6">
    <source>
        <dbReference type="ARBA" id="ARBA00023136"/>
    </source>
</evidence>
<feature type="transmembrane region" description="Helical" evidence="7">
    <location>
        <begin position="150"/>
        <end position="169"/>
    </location>
</feature>
<proteinExistence type="inferred from homology"/>
<reference evidence="9 10" key="1">
    <citation type="submission" date="2022-01" db="EMBL/GenBank/DDBJ databases">
        <title>Novel bile acid biosynthetic pathways are enriched in the microbiome of centenarians.</title>
        <authorList>
            <person name="Sato Y."/>
            <person name="Atarashi K."/>
            <person name="Plichta R.D."/>
            <person name="Arai Y."/>
            <person name="Sasajima S."/>
            <person name="Kearney M.S."/>
            <person name="Suda W."/>
            <person name="Takeshita K."/>
            <person name="Sasaki T."/>
            <person name="Okamoto S."/>
            <person name="Skelly N.A."/>
            <person name="Okamura Y."/>
            <person name="Vlamakis H."/>
            <person name="Li Y."/>
            <person name="Tanoue T."/>
            <person name="Takei H."/>
            <person name="Nittono H."/>
            <person name="Narushima S."/>
            <person name="Irie J."/>
            <person name="Itoh H."/>
            <person name="Moriya K."/>
            <person name="Sugiura Y."/>
            <person name="Suematsu M."/>
            <person name="Moritoki N."/>
            <person name="Shibata S."/>
            <person name="Littman R.D."/>
            <person name="Fischbach A.M."/>
            <person name="Uwamino Y."/>
            <person name="Inoue T."/>
            <person name="Honda A."/>
            <person name="Hattori M."/>
            <person name="Murai T."/>
            <person name="Xavier J.R."/>
            <person name="Hirose N."/>
            <person name="Honda K."/>
        </authorList>
    </citation>
    <scope>NUCLEOTIDE SEQUENCE [LARGE SCALE GENOMIC DNA]</scope>
    <source>
        <strain evidence="9 10">CE91-St30</strain>
    </source>
</reference>